<dbReference type="PANTHER" id="PTHR24291:SF50">
    <property type="entry name" value="BIFUNCTIONAL ALBAFLAVENONE MONOOXYGENASE_TERPENE SYNTHASE"/>
    <property type="match status" value="1"/>
</dbReference>
<keyword evidence="4 7" id="KW-0560">Oxidoreductase</keyword>
<dbReference type="Proteomes" id="UP001165269">
    <property type="component" value="Unassembled WGS sequence"/>
</dbReference>
<dbReference type="InterPro" id="IPR002401">
    <property type="entry name" value="Cyt_P450_E_grp-I"/>
</dbReference>
<evidence type="ECO:0000256" key="1">
    <source>
        <dbReference type="ARBA" id="ARBA00010617"/>
    </source>
</evidence>
<keyword evidence="6 7" id="KW-0503">Monooxygenase</keyword>
<evidence type="ECO:0000313" key="8">
    <source>
        <dbReference type="EMBL" id="MCI3275770.1"/>
    </source>
</evidence>
<dbReference type="Gene3D" id="1.10.630.10">
    <property type="entry name" value="Cytochrome P450"/>
    <property type="match status" value="1"/>
</dbReference>
<evidence type="ECO:0000256" key="6">
    <source>
        <dbReference type="ARBA" id="ARBA00023033"/>
    </source>
</evidence>
<gene>
    <name evidence="8" type="ORF">MQP27_32260</name>
</gene>
<dbReference type="InterPro" id="IPR001128">
    <property type="entry name" value="Cyt_P450"/>
</dbReference>
<comment type="similarity">
    <text evidence="1 7">Belongs to the cytochrome P450 family.</text>
</comment>
<evidence type="ECO:0000256" key="7">
    <source>
        <dbReference type="RuleBase" id="RU000461"/>
    </source>
</evidence>
<dbReference type="InterPro" id="IPR017972">
    <property type="entry name" value="Cyt_P450_CS"/>
</dbReference>
<protein>
    <submittedName>
        <fullName evidence="8">Cytochrome P450</fullName>
    </submittedName>
</protein>
<keyword evidence="9" id="KW-1185">Reference proteome</keyword>
<sequence>MLRDPLGFLRSLPAHGELVAIRLGLQRAYVLCTPELTHHVLTDDRTFDKGGPMVDRTRDALGNGLPTCPRSQHRGQRRLIQPAFTAARIADYASIMEREVRAITDRWQTGKPIDVLADMQVLTGRILVATMFARISDRRTTEILDILKAIQDGFLLRIALPAWAQNLPVPALRRSQRARTRLRALVGDIIDHRRATPDSQSHRDLLSTFLAPSDDATDGTSGLTKDEITDQCLNFFFAGTETTASLLAWSLHLLAQHPEVERQLHTETDRVLSDRAASLKDLPRLEVTGRILTETLRLYPAGWLITRTVTRDTELAGQPLAAGTPLVYSPYLIHHHFGHYPDPEQFAPDRWRDIPGSPSRQPAFVPFGGGARKCIGDQYGITEATLALATITARWKLRPAPGVRVRSNAGISLAPRGLRMIATPRSTASALDHVSLIKADVDRPLNY</sequence>
<dbReference type="Pfam" id="PF00067">
    <property type="entry name" value="p450"/>
    <property type="match status" value="1"/>
</dbReference>
<dbReference type="CDD" id="cd11049">
    <property type="entry name" value="CYP170A1-like"/>
    <property type="match status" value="1"/>
</dbReference>
<keyword evidence="5 7" id="KW-0408">Iron</keyword>
<evidence type="ECO:0000256" key="4">
    <source>
        <dbReference type="ARBA" id="ARBA00023002"/>
    </source>
</evidence>
<evidence type="ECO:0000256" key="3">
    <source>
        <dbReference type="ARBA" id="ARBA00022723"/>
    </source>
</evidence>
<dbReference type="InterPro" id="IPR036396">
    <property type="entry name" value="Cyt_P450_sf"/>
</dbReference>
<evidence type="ECO:0000256" key="2">
    <source>
        <dbReference type="ARBA" id="ARBA00022617"/>
    </source>
</evidence>
<dbReference type="EMBL" id="JALDAY010000010">
    <property type="protein sequence ID" value="MCI3275770.1"/>
    <property type="molecule type" value="Genomic_DNA"/>
</dbReference>
<dbReference type="InterPro" id="IPR050196">
    <property type="entry name" value="Cytochrome_P450_Monoox"/>
</dbReference>
<name>A0ABS9YGV3_9ACTN</name>
<evidence type="ECO:0000313" key="9">
    <source>
        <dbReference type="Proteomes" id="UP001165269"/>
    </source>
</evidence>
<evidence type="ECO:0000256" key="5">
    <source>
        <dbReference type="ARBA" id="ARBA00023004"/>
    </source>
</evidence>
<dbReference type="PANTHER" id="PTHR24291">
    <property type="entry name" value="CYTOCHROME P450 FAMILY 4"/>
    <property type="match status" value="1"/>
</dbReference>
<proteinExistence type="inferred from homology"/>
<keyword evidence="2 7" id="KW-0349">Heme</keyword>
<dbReference type="PRINTS" id="PR00385">
    <property type="entry name" value="P450"/>
</dbReference>
<dbReference type="SUPFAM" id="SSF48264">
    <property type="entry name" value="Cytochrome P450"/>
    <property type="match status" value="1"/>
</dbReference>
<keyword evidence="3 7" id="KW-0479">Metal-binding</keyword>
<dbReference type="PRINTS" id="PR00463">
    <property type="entry name" value="EP450I"/>
</dbReference>
<dbReference type="PROSITE" id="PS00086">
    <property type="entry name" value="CYTOCHROME_P450"/>
    <property type="match status" value="1"/>
</dbReference>
<organism evidence="8 9">
    <name type="scientific">Streptomyces cylindrosporus</name>
    <dbReference type="NCBI Taxonomy" id="2927583"/>
    <lineage>
        <taxon>Bacteria</taxon>
        <taxon>Bacillati</taxon>
        <taxon>Actinomycetota</taxon>
        <taxon>Actinomycetes</taxon>
        <taxon>Kitasatosporales</taxon>
        <taxon>Streptomycetaceae</taxon>
        <taxon>Streptomyces</taxon>
    </lineage>
</organism>
<accession>A0ABS9YGV3</accession>
<comment type="caution">
    <text evidence="8">The sequence shown here is derived from an EMBL/GenBank/DDBJ whole genome shotgun (WGS) entry which is preliminary data.</text>
</comment>
<reference evidence="8" key="1">
    <citation type="submission" date="2022-03" db="EMBL/GenBank/DDBJ databases">
        <title>Streptomyces 7R015 and 7R016 isolated from Barleria lupulina in Thailand.</title>
        <authorList>
            <person name="Kanchanasin P."/>
            <person name="Phongsopitanun W."/>
            <person name="Tanasupawat S."/>
        </authorList>
    </citation>
    <scope>NUCLEOTIDE SEQUENCE</scope>
    <source>
        <strain evidence="8">7R015</strain>
    </source>
</reference>